<dbReference type="InterPro" id="IPR003616">
    <property type="entry name" value="Post-SET_dom"/>
</dbReference>
<name>A0A1X2J215_9FUNG</name>
<feature type="domain" description="SET" evidence="8">
    <location>
        <begin position="133"/>
        <end position="249"/>
    </location>
</feature>
<accession>A0A1X2J215</accession>
<dbReference type="PROSITE" id="PS51215">
    <property type="entry name" value="AWS"/>
    <property type="match status" value="1"/>
</dbReference>
<dbReference type="GO" id="GO:0032259">
    <property type="term" value="P:methylation"/>
    <property type="evidence" value="ECO:0007669"/>
    <property type="project" value="UniProtKB-KW"/>
</dbReference>
<keyword evidence="7" id="KW-0539">Nucleus</keyword>
<keyword evidence="4" id="KW-0489">Methyltransferase</keyword>
<evidence type="ECO:0000256" key="7">
    <source>
        <dbReference type="ARBA" id="ARBA00023242"/>
    </source>
</evidence>
<keyword evidence="6" id="KW-0949">S-adenosyl-L-methionine</keyword>
<dbReference type="GO" id="GO:0005634">
    <property type="term" value="C:nucleus"/>
    <property type="evidence" value="ECO:0007669"/>
    <property type="project" value="UniProtKB-SubCell"/>
</dbReference>
<dbReference type="PANTHER" id="PTHR22884">
    <property type="entry name" value="SET DOMAIN PROTEINS"/>
    <property type="match status" value="1"/>
</dbReference>
<comment type="subcellular location">
    <subcellularLocation>
        <location evidence="2">Chromosome</location>
    </subcellularLocation>
    <subcellularLocation>
        <location evidence="1">Nucleus</location>
    </subcellularLocation>
</comment>
<evidence type="ECO:0000259" key="8">
    <source>
        <dbReference type="PROSITE" id="PS50280"/>
    </source>
</evidence>
<sequence>MHSGGVNSIVEPVPFTFSLPLHQGSILLNLERDFELPLDIIEEYESGRLFGWTDYSTSKKPPRYIRILHNAYVERKVRKEEHNAACHCLPPANGVGCGDDCLNRMMFIECDPSTCPCGELCSNQRFRKRQFVKGLKVYLTEGRGWGIMAKEFIQQGTLITEYRGEIISDKTCQERIRTVYKHQKNFYFLDYHKGEVIDACSKGSEARFINHGCDPNCHIEKWSRGGEFHLGVFASKDILVDTELFYDYNFSLFDTEAIGQECRCGSSNCRGFLGKRPSHPRK</sequence>
<dbReference type="InterPro" id="IPR006560">
    <property type="entry name" value="AWS_dom"/>
</dbReference>
<comment type="caution">
    <text evidence="11">The sequence shown here is derived from an EMBL/GenBank/DDBJ whole genome shotgun (WGS) entry which is preliminary data.</text>
</comment>
<dbReference type="GO" id="GO:0005694">
    <property type="term" value="C:chromosome"/>
    <property type="evidence" value="ECO:0007669"/>
    <property type="project" value="UniProtKB-SubCell"/>
</dbReference>
<evidence type="ECO:0000313" key="12">
    <source>
        <dbReference type="Proteomes" id="UP000193560"/>
    </source>
</evidence>
<dbReference type="SMART" id="SM00508">
    <property type="entry name" value="PostSET"/>
    <property type="match status" value="1"/>
</dbReference>
<protein>
    <recommendedName>
        <fullName evidence="13">SET domain-containing protein</fullName>
    </recommendedName>
</protein>
<feature type="domain" description="Post-SET" evidence="9">
    <location>
        <begin position="258"/>
        <end position="274"/>
    </location>
</feature>
<dbReference type="STRING" id="90262.A0A1X2J215"/>
<dbReference type="SUPFAM" id="SSF82199">
    <property type="entry name" value="SET domain"/>
    <property type="match status" value="1"/>
</dbReference>
<proteinExistence type="predicted"/>
<dbReference type="InterPro" id="IPR046341">
    <property type="entry name" value="SET_dom_sf"/>
</dbReference>
<dbReference type="SMART" id="SM00317">
    <property type="entry name" value="SET"/>
    <property type="match status" value="1"/>
</dbReference>
<dbReference type="Pfam" id="PF00856">
    <property type="entry name" value="SET"/>
    <property type="match status" value="1"/>
</dbReference>
<evidence type="ECO:0000259" key="9">
    <source>
        <dbReference type="PROSITE" id="PS50868"/>
    </source>
</evidence>
<evidence type="ECO:0000313" key="11">
    <source>
        <dbReference type="EMBL" id="ORZ25848.1"/>
    </source>
</evidence>
<dbReference type="PROSITE" id="PS50280">
    <property type="entry name" value="SET"/>
    <property type="match status" value="1"/>
</dbReference>
<gene>
    <name evidence="11" type="ORF">BCR42DRAFT_314758</name>
</gene>
<keyword evidence="5" id="KW-0808">Transferase</keyword>
<dbReference type="Proteomes" id="UP000193560">
    <property type="component" value="Unassembled WGS sequence"/>
</dbReference>
<dbReference type="GO" id="GO:0042054">
    <property type="term" value="F:histone methyltransferase activity"/>
    <property type="evidence" value="ECO:0007669"/>
    <property type="project" value="InterPro"/>
</dbReference>
<evidence type="ECO:0008006" key="13">
    <source>
        <dbReference type="Google" id="ProtNLM"/>
    </source>
</evidence>
<evidence type="ECO:0000259" key="10">
    <source>
        <dbReference type="PROSITE" id="PS51215"/>
    </source>
</evidence>
<dbReference type="AlphaFoldDB" id="A0A1X2J215"/>
<dbReference type="InterPro" id="IPR001214">
    <property type="entry name" value="SET_dom"/>
</dbReference>
<dbReference type="EMBL" id="MCGE01000001">
    <property type="protein sequence ID" value="ORZ25848.1"/>
    <property type="molecule type" value="Genomic_DNA"/>
</dbReference>
<evidence type="ECO:0000256" key="2">
    <source>
        <dbReference type="ARBA" id="ARBA00004286"/>
    </source>
</evidence>
<organism evidence="11 12">
    <name type="scientific">Absidia repens</name>
    <dbReference type="NCBI Taxonomy" id="90262"/>
    <lineage>
        <taxon>Eukaryota</taxon>
        <taxon>Fungi</taxon>
        <taxon>Fungi incertae sedis</taxon>
        <taxon>Mucoromycota</taxon>
        <taxon>Mucoromycotina</taxon>
        <taxon>Mucoromycetes</taxon>
        <taxon>Mucorales</taxon>
        <taxon>Cunninghamellaceae</taxon>
        <taxon>Absidia</taxon>
    </lineage>
</organism>
<dbReference type="PROSITE" id="PS50868">
    <property type="entry name" value="POST_SET"/>
    <property type="match status" value="1"/>
</dbReference>
<dbReference type="InterPro" id="IPR050777">
    <property type="entry name" value="SET2_Histone-Lys_MeTrsfase"/>
</dbReference>
<dbReference type="SMART" id="SM00570">
    <property type="entry name" value="AWS"/>
    <property type="match status" value="1"/>
</dbReference>
<evidence type="ECO:0000256" key="4">
    <source>
        <dbReference type="ARBA" id="ARBA00022603"/>
    </source>
</evidence>
<evidence type="ECO:0000256" key="1">
    <source>
        <dbReference type="ARBA" id="ARBA00004123"/>
    </source>
</evidence>
<dbReference type="Pfam" id="PF17907">
    <property type="entry name" value="AWS"/>
    <property type="match status" value="1"/>
</dbReference>
<keyword evidence="12" id="KW-1185">Reference proteome</keyword>
<feature type="domain" description="AWS" evidence="10">
    <location>
        <begin position="81"/>
        <end position="130"/>
    </location>
</feature>
<evidence type="ECO:0000256" key="6">
    <source>
        <dbReference type="ARBA" id="ARBA00022691"/>
    </source>
</evidence>
<evidence type="ECO:0000256" key="3">
    <source>
        <dbReference type="ARBA" id="ARBA00022454"/>
    </source>
</evidence>
<evidence type="ECO:0000256" key="5">
    <source>
        <dbReference type="ARBA" id="ARBA00022679"/>
    </source>
</evidence>
<reference evidence="11 12" key="1">
    <citation type="submission" date="2016-07" db="EMBL/GenBank/DDBJ databases">
        <title>Pervasive Adenine N6-methylation of Active Genes in Fungi.</title>
        <authorList>
            <consortium name="DOE Joint Genome Institute"/>
            <person name="Mondo S.J."/>
            <person name="Dannebaum R.O."/>
            <person name="Kuo R.C."/>
            <person name="Labutti K."/>
            <person name="Haridas S."/>
            <person name="Kuo A."/>
            <person name="Salamov A."/>
            <person name="Ahrendt S.R."/>
            <person name="Lipzen A."/>
            <person name="Sullivan W."/>
            <person name="Andreopoulos W.B."/>
            <person name="Clum A."/>
            <person name="Lindquist E."/>
            <person name="Daum C."/>
            <person name="Ramamoorthy G.K."/>
            <person name="Gryganskyi A."/>
            <person name="Culley D."/>
            <person name="Magnuson J.K."/>
            <person name="James T.Y."/>
            <person name="O'Malley M.A."/>
            <person name="Stajich J.E."/>
            <person name="Spatafora J.W."/>
            <person name="Visel A."/>
            <person name="Grigoriev I.V."/>
        </authorList>
    </citation>
    <scope>NUCLEOTIDE SEQUENCE [LARGE SCALE GENOMIC DNA]</scope>
    <source>
        <strain evidence="11 12">NRRL 1336</strain>
    </source>
</reference>
<dbReference type="Gene3D" id="2.170.270.10">
    <property type="entry name" value="SET domain"/>
    <property type="match status" value="1"/>
</dbReference>
<keyword evidence="3" id="KW-0158">Chromosome</keyword>
<dbReference type="OrthoDB" id="422362at2759"/>